<feature type="domain" description="RING-type" evidence="10">
    <location>
        <begin position="43"/>
        <end position="83"/>
    </location>
</feature>
<gene>
    <name evidence="11" type="ORF">KP509_24G031900</name>
</gene>
<evidence type="ECO:0000313" key="11">
    <source>
        <dbReference type="EMBL" id="KAH7299831.1"/>
    </source>
</evidence>
<evidence type="ECO:0000313" key="12">
    <source>
        <dbReference type="Proteomes" id="UP000825935"/>
    </source>
</evidence>
<dbReference type="EC" id="2.3.2.27" evidence="2"/>
<accession>A0A8T2RVA3</accession>
<organism evidence="11 12">
    <name type="scientific">Ceratopteris richardii</name>
    <name type="common">Triangle waterfern</name>
    <dbReference type="NCBI Taxonomy" id="49495"/>
    <lineage>
        <taxon>Eukaryota</taxon>
        <taxon>Viridiplantae</taxon>
        <taxon>Streptophyta</taxon>
        <taxon>Embryophyta</taxon>
        <taxon>Tracheophyta</taxon>
        <taxon>Polypodiopsida</taxon>
        <taxon>Polypodiidae</taxon>
        <taxon>Polypodiales</taxon>
        <taxon>Pteridineae</taxon>
        <taxon>Pteridaceae</taxon>
        <taxon>Parkerioideae</taxon>
        <taxon>Ceratopteris</taxon>
    </lineage>
</organism>
<feature type="compositionally biased region" description="Basic and acidic residues" evidence="9">
    <location>
        <begin position="139"/>
        <end position="150"/>
    </location>
</feature>
<reference evidence="11" key="1">
    <citation type="submission" date="2021-08" db="EMBL/GenBank/DDBJ databases">
        <title>WGS assembly of Ceratopteris richardii.</title>
        <authorList>
            <person name="Marchant D.B."/>
            <person name="Chen G."/>
            <person name="Jenkins J."/>
            <person name="Shu S."/>
            <person name="Leebens-Mack J."/>
            <person name="Grimwood J."/>
            <person name="Schmutz J."/>
            <person name="Soltis P."/>
            <person name="Soltis D."/>
            <person name="Chen Z.-H."/>
        </authorList>
    </citation>
    <scope>NUCLEOTIDE SEQUENCE</scope>
    <source>
        <strain evidence="11">Whitten #5841</strain>
        <tissue evidence="11">Leaf</tissue>
    </source>
</reference>
<proteinExistence type="predicted"/>
<dbReference type="EMBL" id="CM035429">
    <property type="protein sequence ID" value="KAH7299831.1"/>
    <property type="molecule type" value="Genomic_DNA"/>
</dbReference>
<protein>
    <recommendedName>
        <fullName evidence="2">RING-type E3 ubiquitin transferase</fullName>
        <ecNumber evidence="2">2.3.2.27</ecNumber>
    </recommendedName>
</protein>
<name>A0A8T2RVA3_CERRI</name>
<dbReference type="PROSITE" id="PS50089">
    <property type="entry name" value="ZF_RING_2"/>
    <property type="match status" value="1"/>
</dbReference>
<dbReference type="SMART" id="SM00184">
    <property type="entry name" value="RING"/>
    <property type="match status" value="1"/>
</dbReference>
<dbReference type="Proteomes" id="UP000825935">
    <property type="component" value="Chromosome 24"/>
</dbReference>
<dbReference type="PANTHER" id="PTHR46463">
    <property type="entry name" value="ZINC FINGER, RING/FYVE/PHD-TYPE"/>
    <property type="match status" value="1"/>
</dbReference>
<keyword evidence="12" id="KW-1185">Reference proteome</keyword>
<dbReference type="Gene3D" id="3.30.40.10">
    <property type="entry name" value="Zinc/RING finger domain, C3HC4 (zinc finger)"/>
    <property type="match status" value="1"/>
</dbReference>
<dbReference type="GO" id="GO:0008270">
    <property type="term" value="F:zinc ion binding"/>
    <property type="evidence" value="ECO:0007669"/>
    <property type="project" value="UniProtKB-KW"/>
</dbReference>
<evidence type="ECO:0000256" key="8">
    <source>
        <dbReference type="PROSITE-ProRule" id="PRU00175"/>
    </source>
</evidence>
<keyword evidence="4" id="KW-0479">Metal-binding</keyword>
<comment type="caution">
    <text evidence="11">The sequence shown here is derived from an EMBL/GenBank/DDBJ whole genome shotgun (WGS) entry which is preliminary data.</text>
</comment>
<feature type="region of interest" description="Disordered" evidence="9">
    <location>
        <begin position="136"/>
        <end position="165"/>
    </location>
</feature>
<dbReference type="OrthoDB" id="1681166at2759"/>
<dbReference type="InterPro" id="IPR013083">
    <property type="entry name" value="Znf_RING/FYVE/PHD"/>
</dbReference>
<dbReference type="PANTHER" id="PTHR46463:SF16">
    <property type="entry name" value="E3 UBIQUITIN-PROTEIN LIGASE RHF1A"/>
    <property type="match status" value="1"/>
</dbReference>
<dbReference type="AlphaFoldDB" id="A0A8T2RVA3"/>
<evidence type="ECO:0000259" key="10">
    <source>
        <dbReference type="PROSITE" id="PS50089"/>
    </source>
</evidence>
<dbReference type="SUPFAM" id="SSF57850">
    <property type="entry name" value="RING/U-box"/>
    <property type="match status" value="1"/>
</dbReference>
<comment type="catalytic activity">
    <reaction evidence="1">
        <text>S-ubiquitinyl-[E2 ubiquitin-conjugating enzyme]-L-cysteine + [acceptor protein]-L-lysine = [E2 ubiquitin-conjugating enzyme]-L-cysteine + N(6)-ubiquitinyl-[acceptor protein]-L-lysine.</text>
        <dbReference type="EC" id="2.3.2.27"/>
    </reaction>
</comment>
<evidence type="ECO:0000256" key="4">
    <source>
        <dbReference type="ARBA" id="ARBA00022723"/>
    </source>
</evidence>
<keyword evidence="3" id="KW-0808">Transferase</keyword>
<dbReference type="GO" id="GO:0061630">
    <property type="term" value="F:ubiquitin protein ligase activity"/>
    <property type="evidence" value="ECO:0007669"/>
    <property type="project" value="UniProtKB-EC"/>
</dbReference>
<evidence type="ECO:0000256" key="6">
    <source>
        <dbReference type="ARBA" id="ARBA00022786"/>
    </source>
</evidence>
<evidence type="ECO:0000256" key="2">
    <source>
        <dbReference type="ARBA" id="ARBA00012483"/>
    </source>
</evidence>
<keyword evidence="5 8" id="KW-0863">Zinc-finger</keyword>
<dbReference type="Pfam" id="PF13639">
    <property type="entry name" value="zf-RING_2"/>
    <property type="match status" value="1"/>
</dbReference>
<evidence type="ECO:0000256" key="9">
    <source>
        <dbReference type="SAM" id="MobiDB-lite"/>
    </source>
</evidence>
<evidence type="ECO:0000256" key="3">
    <source>
        <dbReference type="ARBA" id="ARBA00022679"/>
    </source>
</evidence>
<keyword evidence="7" id="KW-0862">Zinc</keyword>
<evidence type="ECO:0000256" key="7">
    <source>
        <dbReference type="ARBA" id="ARBA00022833"/>
    </source>
</evidence>
<keyword evidence="6" id="KW-0833">Ubl conjugation pathway</keyword>
<dbReference type="InterPro" id="IPR001841">
    <property type="entry name" value="Znf_RING"/>
</dbReference>
<evidence type="ECO:0000256" key="1">
    <source>
        <dbReference type="ARBA" id="ARBA00000900"/>
    </source>
</evidence>
<evidence type="ECO:0000256" key="5">
    <source>
        <dbReference type="ARBA" id="ARBA00022771"/>
    </source>
</evidence>
<sequence>MMTTEHEEGGVADERESGLLIAASSSAAAFVEGGILDSCHELCSISLEPFSSVDPATVTTCNHEYHLQCVLEWAQRSRDCPMCLQRLTLNNPTKPRICQAIPTMEGNSERVWHINFQQRTLQKDILFVSQHQSTARTRRYSEESHGRYNAEDEPSQGVQERRSSFNDSQMKSRFLAVSTKCKEIFTRTTHGFKERFCARLMSDAGGRFQEINTDELRQTLRRVTPAVDQIEEIPSVSTENGSSRKLLSLPNRTAARRNAQGLT</sequence>